<comment type="caution">
    <text evidence="14">The sequence shown here is derived from an EMBL/GenBank/DDBJ whole genome shotgun (WGS) entry which is preliminary data.</text>
</comment>
<evidence type="ECO:0000313" key="14">
    <source>
        <dbReference type="EMBL" id="MFK2824901.1"/>
    </source>
</evidence>
<dbReference type="InterPro" id="IPR013752">
    <property type="entry name" value="KPA_reductase"/>
</dbReference>
<dbReference type="SUPFAM" id="SSF48179">
    <property type="entry name" value="6-phosphogluconate dehydrogenase C-terminal domain-like"/>
    <property type="match status" value="1"/>
</dbReference>
<evidence type="ECO:0000256" key="7">
    <source>
        <dbReference type="ARBA" id="ARBA00022857"/>
    </source>
</evidence>
<dbReference type="Pfam" id="PF02558">
    <property type="entry name" value="ApbA"/>
    <property type="match status" value="1"/>
</dbReference>
<keyword evidence="15" id="KW-1185">Reference proteome</keyword>
<dbReference type="NCBIfam" id="TIGR00745">
    <property type="entry name" value="apbA_panE"/>
    <property type="match status" value="1"/>
</dbReference>
<gene>
    <name evidence="14" type="ORF">QYG89_04285</name>
</gene>
<dbReference type="PANTHER" id="PTHR43765">
    <property type="entry name" value="2-DEHYDROPANTOATE 2-REDUCTASE-RELATED"/>
    <property type="match status" value="1"/>
</dbReference>
<evidence type="ECO:0000256" key="9">
    <source>
        <dbReference type="ARBA" id="ARBA00032024"/>
    </source>
</evidence>
<evidence type="ECO:0000256" key="10">
    <source>
        <dbReference type="ARBA" id="ARBA00048793"/>
    </source>
</evidence>
<dbReference type="InterPro" id="IPR050838">
    <property type="entry name" value="Ketopantoate_reductase"/>
</dbReference>
<dbReference type="InterPro" id="IPR013332">
    <property type="entry name" value="KPR_N"/>
</dbReference>
<comment type="catalytic activity">
    <reaction evidence="10 11">
        <text>(R)-pantoate + NADP(+) = 2-dehydropantoate + NADPH + H(+)</text>
        <dbReference type="Rhea" id="RHEA:16233"/>
        <dbReference type="ChEBI" id="CHEBI:11561"/>
        <dbReference type="ChEBI" id="CHEBI:15378"/>
        <dbReference type="ChEBI" id="CHEBI:15980"/>
        <dbReference type="ChEBI" id="CHEBI:57783"/>
        <dbReference type="ChEBI" id="CHEBI:58349"/>
        <dbReference type="EC" id="1.1.1.169"/>
    </reaction>
</comment>
<dbReference type="InterPro" id="IPR008927">
    <property type="entry name" value="6-PGluconate_DH-like_C_sf"/>
</dbReference>
<evidence type="ECO:0000256" key="8">
    <source>
        <dbReference type="ARBA" id="ARBA00023002"/>
    </source>
</evidence>
<sequence>MKIGIVGGGAVGLYFAASLAEWFPVTIFTRTEEQSAVINERGIVLREGDEETAFFVQARPIDQLTLHSPECLFIAVKQYNLASLLPILNKMDSHPALVFLQNGMGHLTQMKQLIHPHIFVAAVEHGILKSGSARVDIRGRGKTNVAVYRGSCQVIKTVTEQTAEVFPFEWRRNYESMLLRKMAANTVINPLTAMLNIRNGELIANPHYLRIAKMIYKEFSSVFANQVHAETWSEIVHICRTTAANRSSMLRDIESGRPTEVDAIVGYVLLQASEKNIRVPVLEALYEMIKGLEHE</sequence>
<evidence type="ECO:0000259" key="13">
    <source>
        <dbReference type="Pfam" id="PF08546"/>
    </source>
</evidence>
<comment type="pathway">
    <text evidence="2 11">Cofactor biosynthesis; (R)-pantothenate biosynthesis; (R)-pantoate from 3-methyl-2-oxobutanoate: step 2/2.</text>
</comment>
<dbReference type="EMBL" id="JAUIYO010000002">
    <property type="protein sequence ID" value="MFK2824901.1"/>
    <property type="molecule type" value="Genomic_DNA"/>
</dbReference>
<dbReference type="InterPro" id="IPR036291">
    <property type="entry name" value="NAD(P)-bd_dom_sf"/>
</dbReference>
<reference evidence="14 15" key="1">
    <citation type="submission" date="2023-07" db="EMBL/GenBank/DDBJ databases">
        <title>Bacillus lucianemedeirus sp. nov, a new species isolated from an immunobiological production facility.</title>
        <authorList>
            <person name="Costa L.V."/>
            <person name="Miranda R.V.S.L."/>
            <person name="Brandao M.L.L."/>
            <person name="Reis C.M.F."/>
            <person name="Frazao A.M."/>
            <person name="Cruz F.V."/>
            <person name="Baio P.V.P."/>
            <person name="Veras J.F.C."/>
            <person name="Ramos J.N."/>
            <person name="Vieira V."/>
        </authorList>
    </citation>
    <scope>NUCLEOTIDE SEQUENCE [LARGE SCALE GENOMIC DNA]</scope>
    <source>
        <strain evidence="14 15">B190/17</strain>
    </source>
</reference>
<dbReference type="InterPro" id="IPR013328">
    <property type="entry name" value="6PGD_dom2"/>
</dbReference>
<evidence type="ECO:0000256" key="11">
    <source>
        <dbReference type="RuleBase" id="RU362068"/>
    </source>
</evidence>
<dbReference type="GO" id="GO:0008677">
    <property type="term" value="F:2-dehydropantoate 2-reductase activity"/>
    <property type="evidence" value="ECO:0007669"/>
    <property type="project" value="UniProtKB-EC"/>
</dbReference>
<evidence type="ECO:0000313" key="15">
    <source>
        <dbReference type="Proteomes" id="UP001619911"/>
    </source>
</evidence>
<evidence type="ECO:0000256" key="6">
    <source>
        <dbReference type="ARBA" id="ARBA00022655"/>
    </source>
</evidence>
<evidence type="ECO:0000259" key="12">
    <source>
        <dbReference type="Pfam" id="PF02558"/>
    </source>
</evidence>
<dbReference type="Gene3D" id="1.10.1040.10">
    <property type="entry name" value="N-(1-d-carboxylethyl)-l-norvaline Dehydrogenase, domain 2"/>
    <property type="match status" value="1"/>
</dbReference>
<dbReference type="PANTHER" id="PTHR43765:SF2">
    <property type="entry name" value="2-DEHYDROPANTOATE 2-REDUCTASE"/>
    <property type="match status" value="1"/>
</dbReference>
<protein>
    <recommendedName>
        <fullName evidence="5 11">2-dehydropantoate 2-reductase</fullName>
        <ecNumber evidence="4 11">1.1.1.169</ecNumber>
    </recommendedName>
    <alternativeName>
        <fullName evidence="9 11">Ketopantoate reductase</fullName>
    </alternativeName>
</protein>
<keyword evidence="6 11" id="KW-0566">Pantothenate biosynthesis</keyword>
<dbReference type="Pfam" id="PF08546">
    <property type="entry name" value="ApbA_C"/>
    <property type="match status" value="1"/>
</dbReference>
<comment type="function">
    <text evidence="1 11">Catalyzes the NADPH-dependent reduction of ketopantoate into pantoic acid.</text>
</comment>
<feature type="domain" description="Ketopantoate reductase C-terminal" evidence="13">
    <location>
        <begin position="175"/>
        <end position="293"/>
    </location>
</feature>
<feature type="domain" description="Ketopantoate reductase N-terminal" evidence="12">
    <location>
        <begin position="3"/>
        <end position="148"/>
    </location>
</feature>
<evidence type="ECO:0000256" key="4">
    <source>
        <dbReference type="ARBA" id="ARBA00013014"/>
    </source>
</evidence>
<dbReference type="Proteomes" id="UP001619911">
    <property type="component" value="Unassembled WGS sequence"/>
</dbReference>
<evidence type="ECO:0000256" key="1">
    <source>
        <dbReference type="ARBA" id="ARBA00002919"/>
    </source>
</evidence>
<dbReference type="EC" id="1.1.1.169" evidence="4 11"/>
<keyword evidence="7 11" id="KW-0521">NADP</keyword>
<dbReference type="SUPFAM" id="SSF51735">
    <property type="entry name" value="NAD(P)-binding Rossmann-fold domains"/>
    <property type="match status" value="1"/>
</dbReference>
<evidence type="ECO:0000256" key="5">
    <source>
        <dbReference type="ARBA" id="ARBA00019465"/>
    </source>
</evidence>
<name>A0ABW8I8B2_9BACI</name>
<proteinExistence type="inferred from homology"/>
<dbReference type="Gene3D" id="3.40.50.720">
    <property type="entry name" value="NAD(P)-binding Rossmann-like Domain"/>
    <property type="match status" value="1"/>
</dbReference>
<comment type="similarity">
    <text evidence="3 11">Belongs to the ketopantoate reductase family.</text>
</comment>
<dbReference type="NCBIfam" id="NF005093">
    <property type="entry name" value="PRK06522.2-4"/>
    <property type="match status" value="1"/>
</dbReference>
<accession>A0ABW8I8B2</accession>
<evidence type="ECO:0000256" key="2">
    <source>
        <dbReference type="ARBA" id="ARBA00004994"/>
    </source>
</evidence>
<dbReference type="RefSeq" id="WP_404314935.1">
    <property type="nucleotide sequence ID" value="NZ_JAUIYO010000002.1"/>
</dbReference>
<dbReference type="InterPro" id="IPR003710">
    <property type="entry name" value="ApbA"/>
</dbReference>
<organism evidence="14 15">
    <name type="scientific">Bacillus lumedeiriae</name>
    <dbReference type="NCBI Taxonomy" id="3058829"/>
    <lineage>
        <taxon>Bacteria</taxon>
        <taxon>Bacillati</taxon>
        <taxon>Bacillota</taxon>
        <taxon>Bacilli</taxon>
        <taxon>Bacillales</taxon>
        <taxon>Bacillaceae</taxon>
        <taxon>Bacillus</taxon>
    </lineage>
</organism>
<evidence type="ECO:0000256" key="3">
    <source>
        <dbReference type="ARBA" id="ARBA00007870"/>
    </source>
</evidence>
<keyword evidence="8 11" id="KW-0560">Oxidoreductase</keyword>